<dbReference type="Proteomes" id="UP001199469">
    <property type="component" value="Unassembled WGS sequence"/>
</dbReference>
<name>A0ABS8PB75_9PSEU</name>
<dbReference type="Gene3D" id="3.40.50.620">
    <property type="entry name" value="HUPs"/>
    <property type="match status" value="1"/>
</dbReference>
<dbReference type="InterPro" id="IPR014729">
    <property type="entry name" value="Rossmann-like_a/b/a_fold"/>
</dbReference>
<keyword evidence="4" id="KW-1185">Reference proteome</keyword>
<reference evidence="3 4" key="1">
    <citation type="submission" date="2021-11" db="EMBL/GenBank/DDBJ databases">
        <title>Draft genome sequence of Actinomycetospora sp. SF1 isolated from the rhizosphere soil.</title>
        <authorList>
            <person name="Duangmal K."/>
            <person name="Chantavorakit T."/>
        </authorList>
    </citation>
    <scope>NUCLEOTIDE SEQUENCE [LARGE SCALE GENOMIC DNA]</scope>
    <source>
        <strain evidence="3 4">TBRC 5722</strain>
    </source>
</reference>
<protein>
    <submittedName>
        <fullName evidence="3">Universal stress protein</fullName>
    </submittedName>
</protein>
<dbReference type="PANTHER" id="PTHR46268">
    <property type="entry name" value="STRESS RESPONSE PROTEIN NHAX"/>
    <property type="match status" value="1"/>
</dbReference>
<gene>
    <name evidence="3" type="ORF">LQ327_18015</name>
</gene>
<accession>A0ABS8PB75</accession>
<comment type="caution">
    <text evidence="3">The sequence shown here is derived from an EMBL/GenBank/DDBJ whole genome shotgun (WGS) entry which is preliminary data.</text>
</comment>
<evidence type="ECO:0000259" key="2">
    <source>
        <dbReference type="Pfam" id="PF00582"/>
    </source>
</evidence>
<dbReference type="Pfam" id="PF00582">
    <property type="entry name" value="Usp"/>
    <property type="match status" value="1"/>
</dbReference>
<sequence>MTDRTPIIVCGIDDSPNARAALEEAVRLAARRGGRVRALLVYEPPEMWGAWAYGPTAGIPLPRLEMYHQSERHAALEIVDPVLDGLRDELVPLPEIEVDAIAGRPVEALVEAAEGADALVVGHRGLGAVESVMVGSTSLGCVLHATCPVTVVPAPVPV</sequence>
<evidence type="ECO:0000256" key="1">
    <source>
        <dbReference type="ARBA" id="ARBA00008791"/>
    </source>
</evidence>
<dbReference type="PRINTS" id="PR01438">
    <property type="entry name" value="UNVRSLSTRESS"/>
</dbReference>
<evidence type="ECO:0000313" key="4">
    <source>
        <dbReference type="Proteomes" id="UP001199469"/>
    </source>
</evidence>
<dbReference type="RefSeq" id="WP_230736139.1">
    <property type="nucleotide sequence ID" value="NZ_JAJNDB010000003.1"/>
</dbReference>
<dbReference type="PANTHER" id="PTHR46268:SF6">
    <property type="entry name" value="UNIVERSAL STRESS PROTEIN UP12"/>
    <property type="match status" value="1"/>
</dbReference>
<dbReference type="InterPro" id="IPR006016">
    <property type="entry name" value="UspA"/>
</dbReference>
<evidence type="ECO:0000313" key="3">
    <source>
        <dbReference type="EMBL" id="MCD2195268.1"/>
    </source>
</evidence>
<dbReference type="EMBL" id="JAJNDB010000003">
    <property type="protein sequence ID" value="MCD2195268.1"/>
    <property type="molecule type" value="Genomic_DNA"/>
</dbReference>
<proteinExistence type="inferred from homology"/>
<feature type="domain" description="UspA" evidence="2">
    <location>
        <begin position="8"/>
        <end position="153"/>
    </location>
</feature>
<organism evidence="3 4">
    <name type="scientific">Actinomycetospora endophytica</name>
    <dbReference type="NCBI Taxonomy" id="2291215"/>
    <lineage>
        <taxon>Bacteria</taxon>
        <taxon>Bacillati</taxon>
        <taxon>Actinomycetota</taxon>
        <taxon>Actinomycetes</taxon>
        <taxon>Pseudonocardiales</taxon>
        <taxon>Pseudonocardiaceae</taxon>
        <taxon>Actinomycetospora</taxon>
    </lineage>
</organism>
<dbReference type="InterPro" id="IPR006015">
    <property type="entry name" value="Universal_stress_UspA"/>
</dbReference>
<dbReference type="CDD" id="cd00293">
    <property type="entry name" value="USP-like"/>
    <property type="match status" value="1"/>
</dbReference>
<comment type="similarity">
    <text evidence="1">Belongs to the universal stress protein A family.</text>
</comment>
<dbReference type="SUPFAM" id="SSF52402">
    <property type="entry name" value="Adenine nucleotide alpha hydrolases-like"/>
    <property type="match status" value="1"/>
</dbReference>